<reference evidence="1" key="1">
    <citation type="submission" date="2025-08" db="UniProtKB">
        <authorList>
            <consortium name="Ensembl"/>
        </authorList>
    </citation>
    <scope>IDENTIFICATION</scope>
</reference>
<dbReference type="Ensembl" id="ENSMALT00000008190.1">
    <property type="protein sequence ID" value="ENSMALP00000008017.1"/>
    <property type="gene ID" value="ENSMALG00000005703.1"/>
</dbReference>
<reference evidence="1" key="2">
    <citation type="submission" date="2025-09" db="UniProtKB">
        <authorList>
            <consortium name="Ensembl"/>
        </authorList>
    </citation>
    <scope>IDENTIFICATION</scope>
</reference>
<organism evidence="1 2">
    <name type="scientific">Monopterus albus</name>
    <name type="common">Swamp eel</name>
    <dbReference type="NCBI Taxonomy" id="43700"/>
    <lineage>
        <taxon>Eukaryota</taxon>
        <taxon>Metazoa</taxon>
        <taxon>Chordata</taxon>
        <taxon>Craniata</taxon>
        <taxon>Vertebrata</taxon>
        <taxon>Euteleostomi</taxon>
        <taxon>Actinopterygii</taxon>
        <taxon>Neopterygii</taxon>
        <taxon>Teleostei</taxon>
        <taxon>Neoteleostei</taxon>
        <taxon>Acanthomorphata</taxon>
        <taxon>Anabantaria</taxon>
        <taxon>Synbranchiformes</taxon>
        <taxon>Synbranchidae</taxon>
        <taxon>Monopterus</taxon>
    </lineage>
</organism>
<evidence type="ECO:0000313" key="1">
    <source>
        <dbReference type="Ensembl" id="ENSMALP00000008017.1"/>
    </source>
</evidence>
<dbReference type="Proteomes" id="UP000261600">
    <property type="component" value="Unplaced"/>
</dbReference>
<dbReference type="AlphaFoldDB" id="A0A3Q3J428"/>
<keyword evidence="2" id="KW-1185">Reference proteome</keyword>
<name>A0A3Q3J428_MONAL</name>
<proteinExistence type="predicted"/>
<dbReference type="PANTHER" id="PTHR38706:SF2">
    <property type="match status" value="1"/>
</dbReference>
<dbReference type="PANTHER" id="PTHR38706">
    <property type="entry name" value="SI:CH211-198C19.1-RELATED"/>
    <property type="match status" value="1"/>
</dbReference>
<accession>A0A3Q3J428</accession>
<protein>
    <submittedName>
        <fullName evidence="1">Uncharacterized protein</fullName>
    </submittedName>
</protein>
<sequence length="171" mass="20050">MVKKKLNSINDLRNIDFDWSVPKHSLLLLHWFANVIYIDSQNNIWLTFDPNTNYGSHHYGNFDGLLEPSGYQYFTVGNLNEDSSVELPDYVAQPKREYKGRNSDRIIFRVGQQITGRRRIDRVYLTQHKGAPESPYDPDHTYEVTTNLLREIREFGTENFDSLLIHSVSQR</sequence>
<evidence type="ECO:0000313" key="2">
    <source>
        <dbReference type="Proteomes" id="UP000261600"/>
    </source>
</evidence>